<evidence type="ECO:0000256" key="2">
    <source>
        <dbReference type="SAM" id="Phobius"/>
    </source>
</evidence>
<gene>
    <name evidence="3" type="ORF">Sar04_23760</name>
</gene>
<keyword evidence="2" id="KW-0812">Transmembrane</keyword>
<organism evidence="3 4">
    <name type="scientific">Salinispora arenicola</name>
    <dbReference type="NCBI Taxonomy" id="168697"/>
    <lineage>
        <taxon>Bacteria</taxon>
        <taxon>Bacillati</taxon>
        <taxon>Actinomycetota</taxon>
        <taxon>Actinomycetes</taxon>
        <taxon>Micromonosporales</taxon>
        <taxon>Micromonosporaceae</taxon>
        <taxon>Salinispora</taxon>
    </lineage>
</organism>
<sequence length="138" mass="14883">MPLAKASGDYPSAPSWRSSRFGFYLGVLLVTFGVLLQLPDVRIMIDHARLKADADLPSGAPGMEGMDASEGMSMWTPTMLIGMLCCWSVSSWPPSRSFGERGRRPASQVSVSSRSNTDGCGRSTGRPPPCSPSPWSWT</sequence>
<evidence type="ECO:0000313" key="3">
    <source>
        <dbReference type="EMBL" id="GIM85640.1"/>
    </source>
</evidence>
<proteinExistence type="predicted"/>
<accession>A0ABQ4JRP8</accession>
<keyword evidence="4" id="KW-1185">Reference proteome</keyword>
<evidence type="ECO:0000256" key="1">
    <source>
        <dbReference type="SAM" id="MobiDB-lite"/>
    </source>
</evidence>
<name>A0ABQ4JRP8_SALAC</name>
<dbReference type="Proteomes" id="UP000677457">
    <property type="component" value="Unassembled WGS sequence"/>
</dbReference>
<protein>
    <submittedName>
        <fullName evidence="3">Uncharacterized protein</fullName>
    </submittedName>
</protein>
<keyword evidence="2" id="KW-1133">Transmembrane helix</keyword>
<dbReference type="EMBL" id="BOQM01000015">
    <property type="protein sequence ID" value="GIM85640.1"/>
    <property type="molecule type" value="Genomic_DNA"/>
</dbReference>
<reference evidence="3 4" key="1">
    <citation type="submission" date="2021-03" db="EMBL/GenBank/DDBJ databases">
        <title>Whole genome shotgun sequence of Salinispora arenicola NBRC 105043.</title>
        <authorList>
            <person name="Komaki H."/>
            <person name="Tamura T."/>
        </authorList>
    </citation>
    <scope>NUCLEOTIDE SEQUENCE [LARGE SCALE GENOMIC DNA]</scope>
    <source>
        <strain evidence="3 4">NBRC 105043</strain>
    </source>
</reference>
<keyword evidence="2" id="KW-0472">Membrane</keyword>
<comment type="caution">
    <text evidence="3">The sequence shown here is derived from an EMBL/GenBank/DDBJ whole genome shotgun (WGS) entry which is preliminary data.</text>
</comment>
<feature type="compositionally biased region" description="Polar residues" evidence="1">
    <location>
        <begin position="107"/>
        <end position="118"/>
    </location>
</feature>
<feature type="region of interest" description="Disordered" evidence="1">
    <location>
        <begin position="94"/>
        <end position="138"/>
    </location>
</feature>
<feature type="transmembrane region" description="Helical" evidence="2">
    <location>
        <begin position="21"/>
        <end position="38"/>
    </location>
</feature>
<evidence type="ECO:0000313" key="4">
    <source>
        <dbReference type="Proteomes" id="UP000677457"/>
    </source>
</evidence>